<evidence type="ECO:0000313" key="1">
    <source>
        <dbReference type="EMBL" id="PSB04134.1"/>
    </source>
</evidence>
<proteinExistence type="predicted"/>
<dbReference type="RefSeq" id="WP_106287589.1">
    <property type="nucleotide sequence ID" value="NZ_CAWNTC010000213.1"/>
</dbReference>
<dbReference type="PANTHER" id="PTHR40036:SF1">
    <property type="entry name" value="MACROCIN O-METHYLTRANSFERASE"/>
    <property type="match status" value="1"/>
</dbReference>
<dbReference type="AlphaFoldDB" id="A0A2T1C7C4"/>
<evidence type="ECO:0000313" key="2">
    <source>
        <dbReference type="Proteomes" id="UP000238762"/>
    </source>
</evidence>
<dbReference type="InterPro" id="IPR008884">
    <property type="entry name" value="TylF_MeTrfase"/>
</dbReference>
<protein>
    <recommendedName>
        <fullName evidence="3">Methyltransferase</fullName>
    </recommendedName>
</protein>
<gene>
    <name evidence="1" type="ORF">C7B64_05180</name>
</gene>
<accession>A0A2T1C7C4</accession>
<comment type="caution">
    <text evidence="1">The sequence shown here is derived from an EMBL/GenBank/DDBJ whole genome shotgun (WGS) entry which is preliminary data.</text>
</comment>
<dbReference type="SUPFAM" id="SSF53335">
    <property type="entry name" value="S-adenosyl-L-methionine-dependent methyltransferases"/>
    <property type="match status" value="1"/>
</dbReference>
<name>A0A2T1C7C4_9CYAN</name>
<dbReference type="InterPro" id="IPR029063">
    <property type="entry name" value="SAM-dependent_MTases_sf"/>
</dbReference>
<dbReference type="Proteomes" id="UP000238762">
    <property type="component" value="Unassembled WGS sequence"/>
</dbReference>
<reference evidence="1 2" key="1">
    <citation type="submission" date="2018-02" db="EMBL/GenBank/DDBJ databases">
        <authorList>
            <person name="Cohen D.B."/>
            <person name="Kent A.D."/>
        </authorList>
    </citation>
    <scope>NUCLEOTIDE SEQUENCE [LARGE SCALE GENOMIC DNA]</scope>
    <source>
        <strain evidence="1 2">CCAP 1448/3</strain>
    </source>
</reference>
<dbReference type="OrthoDB" id="460413at2"/>
<keyword evidence="2" id="KW-1185">Reference proteome</keyword>
<dbReference type="PANTHER" id="PTHR40036">
    <property type="entry name" value="MACROCIN O-METHYLTRANSFERASE"/>
    <property type="match status" value="1"/>
</dbReference>
<evidence type="ECO:0008006" key="3">
    <source>
        <dbReference type="Google" id="ProtNLM"/>
    </source>
</evidence>
<dbReference type="Pfam" id="PF05711">
    <property type="entry name" value="TylF"/>
    <property type="match status" value="1"/>
</dbReference>
<sequence length="244" mass="28020">MDKINSTHSFPHNPPYQIIYAERIPLLHIFRTAVANLHSSKYEKGNTLSANLHRFLELLRNSKTSYAAECGIYLGNSLIACAEIARESGLPIHLYGLDTFAGLPPLSEADKLHAPEKAIYRDKVMFADTSIEEVQGKIDERGLTKYITLIPGLFQDSFSKLPKTDYFFVNIDCDLYEPHLECLEFFYSSMEPGGIIFFDDYHSVDYPMARKAIDKYMKDRPEELFHLRFGGEKNNHTKAFMVKY</sequence>
<dbReference type="Gene3D" id="3.40.50.150">
    <property type="entry name" value="Vaccinia Virus protein VP39"/>
    <property type="match status" value="1"/>
</dbReference>
<organism evidence="1 2">
    <name type="scientific">Merismopedia glauca CCAP 1448/3</name>
    <dbReference type="NCBI Taxonomy" id="1296344"/>
    <lineage>
        <taxon>Bacteria</taxon>
        <taxon>Bacillati</taxon>
        <taxon>Cyanobacteriota</taxon>
        <taxon>Cyanophyceae</taxon>
        <taxon>Synechococcales</taxon>
        <taxon>Merismopediaceae</taxon>
        <taxon>Merismopedia</taxon>
    </lineage>
</organism>
<dbReference type="EMBL" id="PVWJ01000017">
    <property type="protein sequence ID" value="PSB04134.1"/>
    <property type="molecule type" value="Genomic_DNA"/>
</dbReference>
<reference evidence="1 2" key="2">
    <citation type="submission" date="2018-03" db="EMBL/GenBank/DDBJ databases">
        <title>The ancient ancestry and fast evolution of plastids.</title>
        <authorList>
            <person name="Moore K.R."/>
            <person name="Magnabosco C."/>
            <person name="Momper L."/>
            <person name="Gold D.A."/>
            <person name="Bosak T."/>
            <person name="Fournier G.P."/>
        </authorList>
    </citation>
    <scope>NUCLEOTIDE SEQUENCE [LARGE SCALE GENOMIC DNA]</scope>
    <source>
        <strain evidence="1 2">CCAP 1448/3</strain>
    </source>
</reference>